<dbReference type="OrthoDB" id="9401861at2759"/>
<evidence type="ECO:0000313" key="2">
    <source>
        <dbReference type="Proteomes" id="UP000233556"/>
    </source>
</evidence>
<keyword evidence="2" id="KW-1185">Reference proteome</keyword>
<sequence length="92" mass="9911">MSILQPMDCNPGLHTGAGGHALKEAAACTEPALEQVPGRNCGLWRGVHTEVSFLAGTVACGEDMQEQSVPEGLTPWKRPMLELLMKDCFLCE</sequence>
<organism evidence="1 2">
    <name type="scientific">Limosa lapponica baueri</name>
    <dbReference type="NCBI Taxonomy" id="1758121"/>
    <lineage>
        <taxon>Eukaryota</taxon>
        <taxon>Metazoa</taxon>
        <taxon>Chordata</taxon>
        <taxon>Craniata</taxon>
        <taxon>Vertebrata</taxon>
        <taxon>Euteleostomi</taxon>
        <taxon>Archelosauria</taxon>
        <taxon>Archosauria</taxon>
        <taxon>Dinosauria</taxon>
        <taxon>Saurischia</taxon>
        <taxon>Theropoda</taxon>
        <taxon>Coelurosauria</taxon>
        <taxon>Aves</taxon>
        <taxon>Neognathae</taxon>
        <taxon>Neoaves</taxon>
        <taxon>Charadriiformes</taxon>
        <taxon>Scolopacidae</taxon>
        <taxon>Limosa</taxon>
    </lineage>
</organism>
<proteinExistence type="predicted"/>
<name>A0A2I0UIH2_LIMLA</name>
<evidence type="ECO:0000313" key="1">
    <source>
        <dbReference type="EMBL" id="PKU45839.1"/>
    </source>
</evidence>
<gene>
    <name evidence="1" type="ORF">llap_3840</name>
</gene>
<dbReference type="EMBL" id="KZ505739">
    <property type="protein sequence ID" value="PKU45839.1"/>
    <property type="molecule type" value="Genomic_DNA"/>
</dbReference>
<dbReference type="Proteomes" id="UP000233556">
    <property type="component" value="Unassembled WGS sequence"/>
</dbReference>
<reference evidence="2" key="1">
    <citation type="submission" date="2017-11" db="EMBL/GenBank/DDBJ databases">
        <authorList>
            <person name="Lima N.C."/>
            <person name="Parody-Merino A.M."/>
            <person name="Battley P.F."/>
            <person name="Fidler A.E."/>
            <person name="Prosdocimi F."/>
        </authorList>
    </citation>
    <scope>NUCLEOTIDE SEQUENCE [LARGE SCALE GENOMIC DNA]</scope>
</reference>
<accession>A0A2I0UIH2</accession>
<reference evidence="2" key="2">
    <citation type="submission" date="2017-12" db="EMBL/GenBank/DDBJ databases">
        <title>Genome sequence of the Bar-tailed Godwit (Limosa lapponica baueri).</title>
        <authorList>
            <person name="Lima N.C.B."/>
            <person name="Parody-Merino A.M."/>
            <person name="Battley P.F."/>
            <person name="Fidler A.E."/>
            <person name="Prosdocimi F."/>
        </authorList>
    </citation>
    <scope>NUCLEOTIDE SEQUENCE [LARGE SCALE GENOMIC DNA]</scope>
</reference>
<protein>
    <submittedName>
        <fullName evidence="1">Uncharacterized protein</fullName>
    </submittedName>
</protein>
<dbReference type="AlphaFoldDB" id="A0A2I0UIH2"/>